<evidence type="ECO:0000256" key="2">
    <source>
        <dbReference type="ARBA" id="ARBA00023015"/>
    </source>
</evidence>
<keyword evidence="7" id="KW-1185">Reference proteome</keyword>
<accession>A0ABQ1HMC1</accession>
<keyword evidence="3" id="KW-0238">DNA-binding</keyword>
<proteinExistence type="inferred from homology"/>
<reference evidence="7" key="1">
    <citation type="journal article" date="2019" name="Int. J. Syst. Evol. Microbiol.">
        <title>The Global Catalogue of Microorganisms (GCM) 10K type strain sequencing project: providing services to taxonomists for standard genome sequencing and annotation.</title>
        <authorList>
            <consortium name="The Broad Institute Genomics Platform"/>
            <consortium name="The Broad Institute Genome Sequencing Center for Infectious Disease"/>
            <person name="Wu L."/>
            <person name="Ma J."/>
        </authorList>
    </citation>
    <scope>NUCLEOTIDE SEQUENCE [LARGE SCALE GENOMIC DNA]</scope>
    <source>
        <strain evidence="7">CGMCC 1.15905</strain>
    </source>
</reference>
<dbReference type="InterPro" id="IPR005119">
    <property type="entry name" value="LysR_subst-bd"/>
</dbReference>
<evidence type="ECO:0000256" key="1">
    <source>
        <dbReference type="ARBA" id="ARBA00009437"/>
    </source>
</evidence>
<dbReference type="Pfam" id="PF00126">
    <property type="entry name" value="HTH_1"/>
    <property type="match status" value="1"/>
</dbReference>
<dbReference type="InterPro" id="IPR036390">
    <property type="entry name" value="WH_DNA-bd_sf"/>
</dbReference>
<comment type="similarity">
    <text evidence="1">Belongs to the LysR transcriptional regulatory family.</text>
</comment>
<evidence type="ECO:0000313" key="7">
    <source>
        <dbReference type="Proteomes" id="UP000623419"/>
    </source>
</evidence>
<dbReference type="RefSeq" id="WP_188663829.1">
    <property type="nucleotide sequence ID" value="NZ_BMKC01000002.1"/>
</dbReference>
<dbReference type="NCBIfam" id="NF011573">
    <property type="entry name" value="PRK14997.1"/>
    <property type="match status" value="1"/>
</dbReference>
<dbReference type="EMBL" id="BMKC01000002">
    <property type="protein sequence ID" value="GGA82092.1"/>
    <property type="molecule type" value="Genomic_DNA"/>
</dbReference>
<dbReference type="PROSITE" id="PS50931">
    <property type="entry name" value="HTH_LYSR"/>
    <property type="match status" value="1"/>
</dbReference>
<dbReference type="SUPFAM" id="SSF53850">
    <property type="entry name" value="Periplasmic binding protein-like II"/>
    <property type="match status" value="1"/>
</dbReference>
<keyword evidence="2" id="KW-0805">Transcription regulation</keyword>
<comment type="caution">
    <text evidence="6">The sequence shown here is derived from an EMBL/GenBank/DDBJ whole genome shotgun (WGS) entry which is preliminary data.</text>
</comment>
<dbReference type="Gene3D" id="3.40.190.290">
    <property type="match status" value="1"/>
</dbReference>
<dbReference type="InterPro" id="IPR000847">
    <property type="entry name" value="LysR_HTH_N"/>
</dbReference>
<keyword evidence="4" id="KW-0804">Transcription</keyword>
<dbReference type="SUPFAM" id="SSF46785">
    <property type="entry name" value="Winged helix' DNA-binding domain"/>
    <property type="match status" value="1"/>
</dbReference>
<evidence type="ECO:0000256" key="4">
    <source>
        <dbReference type="ARBA" id="ARBA00023163"/>
    </source>
</evidence>
<dbReference type="PANTHER" id="PTHR30537:SF31">
    <property type="entry name" value="TRANSCRIPTIONAL REGULATOR, LYSR FAMILY"/>
    <property type="match status" value="1"/>
</dbReference>
<dbReference type="PANTHER" id="PTHR30537">
    <property type="entry name" value="HTH-TYPE TRANSCRIPTIONAL REGULATOR"/>
    <property type="match status" value="1"/>
</dbReference>
<dbReference type="Gene3D" id="1.10.10.10">
    <property type="entry name" value="Winged helix-like DNA-binding domain superfamily/Winged helix DNA-binding domain"/>
    <property type="match status" value="1"/>
</dbReference>
<gene>
    <name evidence="6" type="ORF">GCM10011521_20590</name>
</gene>
<evidence type="ECO:0000256" key="3">
    <source>
        <dbReference type="ARBA" id="ARBA00023125"/>
    </source>
</evidence>
<organism evidence="6 7">
    <name type="scientific">Arenimonas soli</name>
    <dbReference type="NCBI Taxonomy" id="2269504"/>
    <lineage>
        <taxon>Bacteria</taxon>
        <taxon>Pseudomonadati</taxon>
        <taxon>Pseudomonadota</taxon>
        <taxon>Gammaproteobacteria</taxon>
        <taxon>Lysobacterales</taxon>
        <taxon>Lysobacteraceae</taxon>
        <taxon>Arenimonas</taxon>
    </lineage>
</organism>
<feature type="domain" description="HTH lysR-type" evidence="5">
    <location>
        <begin position="5"/>
        <end position="62"/>
    </location>
</feature>
<dbReference type="CDD" id="cd08473">
    <property type="entry name" value="PBP2_CrgA_like_4"/>
    <property type="match status" value="1"/>
</dbReference>
<dbReference type="InterPro" id="IPR036388">
    <property type="entry name" value="WH-like_DNA-bd_sf"/>
</dbReference>
<evidence type="ECO:0000313" key="6">
    <source>
        <dbReference type="EMBL" id="GGA82092.1"/>
    </source>
</evidence>
<dbReference type="Pfam" id="PF03466">
    <property type="entry name" value="LysR_substrate"/>
    <property type="match status" value="1"/>
</dbReference>
<protein>
    <submittedName>
        <fullName evidence="6">LysR family transcriptional regulator</fullName>
    </submittedName>
</protein>
<evidence type="ECO:0000259" key="5">
    <source>
        <dbReference type="PROSITE" id="PS50931"/>
    </source>
</evidence>
<sequence>MESPRDLNDLYYFAKVVEHGGFAPAGRALGMPKSKLSRRIALLEERLGVRLLQRTTRHFSVTELGQEYLRHCLAVLAEAQAAQDVIDQQRAEPQGTIRMSCPTTLLHYRIGDLVARFMVENPKVRVQLDDTNRRVDVLGEGLDLALRVRFPPLEDSGLVMRVLADSPQRLVACPELVASLPNPLAPAELAAAPSIDWGPPRDHVWNLEGPAGARAEVRHAPRYITDDMTALRQAALRGVGVVQMPCMVVEDDLAAGRLIDVLPLWKPRSGVVHAVFPSRRGLIPGVRRLIDFLAANIQR</sequence>
<dbReference type="InterPro" id="IPR058163">
    <property type="entry name" value="LysR-type_TF_proteobact-type"/>
</dbReference>
<name>A0ABQ1HMC1_9GAMM</name>
<dbReference type="Proteomes" id="UP000623419">
    <property type="component" value="Unassembled WGS sequence"/>
</dbReference>